<evidence type="ECO:0000313" key="2">
    <source>
        <dbReference type="Proteomes" id="UP001153332"/>
    </source>
</evidence>
<proteinExistence type="predicted"/>
<dbReference type="Proteomes" id="UP001153332">
    <property type="component" value="Unassembled WGS sequence"/>
</dbReference>
<dbReference type="EMBL" id="JAPUUL010000469">
    <property type="protein sequence ID" value="KAJ8130563.1"/>
    <property type="molecule type" value="Genomic_DNA"/>
</dbReference>
<sequence>MISEKPDYWDILGVDRGASDEELQVAYRRLAMKHHPDKNKGNEEAATEKFQEVQRAFEALRGPEKPLGQNISGGAPSAPKATASTSTKHGSEDPFAWFDHSWGPNFGRRRNGDVWGKVGNMDWFEERGRKPMTSSFTAQHPGFGVFSRFFTHLPPLPPLDIRLKHHQRNCDWWESRRIISIRVFSEISK</sequence>
<gene>
    <name evidence="1" type="ORF">O1611_g3067</name>
</gene>
<reference evidence="1" key="1">
    <citation type="submission" date="2022-12" db="EMBL/GenBank/DDBJ databases">
        <title>Genome Sequence of Lasiodiplodia mahajangana.</title>
        <authorList>
            <person name="Buettner E."/>
        </authorList>
    </citation>
    <scope>NUCLEOTIDE SEQUENCE</scope>
    <source>
        <strain evidence="1">VT137</strain>
    </source>
</reference>
<protein>
    <submittedName>
        <fullName evidence="1">Uncharacterized protein</fullName>
    </submittedName>
</protein>
<comment type="caution">
    <text evidence="1">The sequence shown here is derived from an EMBL/GenBank/DDBJ whole genome shotgun (WGS) entry which is preliminary data.</text>
</comment>
<keyword evidence="2" id="KW-1185">Reference proteome</keyword>
<accession>A0ACC2JST6</accession>
<evidence type="ECO:0000313" key="1">
    <source>
        <dbReference type="EMBL" id="KAJ8130563.1"/>
    </source>
</evidence>
<organism evidence="1 2">
    <name type="scientific">Lasiodiplodia mahajangana</name>
    <dbReference type="NCBI Taxonomy" id="1108764"/>
    <lineage>
        <taxon>Eukaryota</taxon>
        <taxon>Fungi</taxon>
        <taxon>Dikarya</taxon>
        <taxon>Ascomycota</taxon>
        <taxon>Pezizomycotina</taxon>
        <taxon>Dothideomycetes</taxon>
        <taxon>Dothideomycetes incertae sedis</taxon>
        <taxon>Botryosphaeriales</taxon>
        <taxon>Botryosphaeriaceae</taxon>
        <taxon>Lasiodiplodia</taxon>
    </lineage>
</organism>
<name>A0ACC2JST6_9PEZI</name>